<comment type="caution">
    <text evidence="12">The sequence shown here is derived from an EMBL/GenBank/DDBJ whole genome shotgun (WGS) entry which is preliminary data.</text>
</comment>
<dbReference type="InterPro" id="IPR018851">
    <property type="entry name" value="Borealin_N"/>
</dbReference>
<dbReference type="PANTHER" id="PTHR16040">
    <property type="entry name" value="AUSTRALIN, ISOFORM A-RELATED"/>
    <property type="match status" value="1"/>
</dbReference>
<dbReference type="GO" id="GO:0005634">
    <property type="term" value="C:nucleus"/>
    <property type="evidence" value="ECO:0007669"/>
    <property type="project" value="UniProtKB-SubCell"/>
</dbReference>
<keyword evidence="6" id="KW-0498">Mitosis</keyword>
<evidence type="ECO:0000256" key="2">
    <source>
        <dbReference type="ARBA" id="ARBA00004584"/>
    </source>
</evidence>
<evidence type="ECO:0000256" key="10">
    <source>
        <dbReference type="SAM" id="MobiDB-lite"/>
    </source>
</evidence>
<reference evidence="12" key="1">
    <citation type="submission" date="2020-10" db="EMBL/GenBank/DDBJ databases">
        <title>Unveiling of a novel bifunctional photoreceptor, Dualchrome1, isolated from a cosmopolitan green alga.</title>
        <authorList>
            <person name="Suzuki S."/>
            <person name="Kawachi M."/>
        </authorList>
    </citation>
    <scope>NUCLEOTIDE SEQUENCE</scope>
    <source>
        <strain evidence="12">NIES 2893</strain>
    </source>
</reference>
<feature type="compositionally biased region" description="Low complexity" evidence="10">
    <location>
        <begin position="150"/>
        <end position="167"/>
    </location>
</feature>
<evidence type="ECO:0000313" key="12">
    <source>
        <dbReference type="EMBL" id="GHP08729.1"/>
    </source>
</evidence>
<keyword evidence="13" id="KW-1185">Reference proteome</keyword>
<evidence type="ECO:0000256" key="4">
    <source>
        <dbReference type="ARBA" id="ARBA00022454"/>
    </source>
</evidence>
<gene>
    <name evidence="12" type="ORF">PPROV_000746600</name>
</gene>
<keyword evidence="9" id="KW-0137">Centromere</keyword>
<keyword evidence="7" id="KW-0539">Nucleus</keyword>
<dbReference type="InterPro" id="IPR018867">
    <property type="entry name" value="Cell_div_borealin"/>
</dbReference>
<evidence type="ECO:0000256" key="1">
    <source>
        <dbReference type="ARBA" id="ARBA00004123"/>
    </source>
</evidence>
<evidence type="ECO:0000256" key="9">
    <source>
        <dbReference type="ARBA" id="ARBA00023328"/>
    </source>
</evidence>
<dbReference type="Pfam" id="PF10444">
    <property type="entry name" value="Nbl1_Borealin_N"/>
    <property type="match status" value="1"/>
</dbReference>
<comment type="subcellular location">
    <subcellularLocation>
        <location evidence="2">Chromosome</location>
        <location evidence="2">Centromere</location>
    </subcellularLocation>
    <subcellularLocation>
        <location evidence="1">Nucleus</location>
    </subcellularLocation>
</comment>
<dbReference type="GO" id="GO:0051301">
    <property type="term" value="P:cell division"/>
    <property type="evidence" value="ECO:0007669"/>
    <property type="project" value="UniProtKB-KW"/>
</dbReference>
<keyword evidence="8" id="KW-0131">Cell cycle</keyword>
<sequence>MVRTTRRAQSLALLDNSHYSPLKKNAAGPSFSHCHGPLDGSCDDVLTSLQGELDERIASIEAMAEEAATSIENAVAAHIAKLPKKVRTMTLGEFRNAFGLKLTDATTTTNTRSENASSPPPGAGANNEGEEQANEPTTVVRTTRKRKATESATARAQAAAAATAEEAGLVTPQRPIGKAGKTGRTPAPTPGSAARRAKRGEQAFSANGSPLAALAEGEENEGDDPAGARGAKAAKNAAGGAVTVTLAKAAPTRSRTRRGVAAAADTSDASALKLTTEDGQELDLGGDLSKEQRSWALKTLNALASQVGSLLGRLK</sequence>
<accession>A0A830HUY9</accession>
<dbReference type="PANTHER" id="PTHR16040:SF7">
    <property type="entry name" value="AUSTRALIN, ISOFORM A-RELATED"/>
    <property type="match status" value="1"/>
</dbReference>
<dbReference type="EMBL" id="BNJQ01000022">
    <property type="protein sequence ID" value="GHP08729.1"/>
    <property type="molecule type" value="Genomic_DNA"/>
</dbReference>
<dbReference type="Proteomes" id="UP000660262">
    <property type="component" value="Unassembled WGS sequence"/>
</dbReference>
<feature type="compositionally biased region" description="Low complexity" evidence="10">
    <location>
        <begin position="227"/>
        <end position="239"/>
    </location>
</feature>
<keyword evidence="5" id="KW-0132">Cell division</keyword>
<protein>
    <recommendedName>
        <fullName evidence="11">Borealin N-terminal domain-containing protein</fullName>
    </recommendedName>
</protein>
<evidence type="ECO:0000313" key="13">
    <source>
        <dbReference type="Proteomes" id="UP000660262"/>
    </source>
</evidence>
<keyword evidence="4" id="KW-0158">Chromosome</keyword>
<dbReference type="Gene3D" id="6.10.250.1900">
    <property type="match status" value="1"/>
</dbReference>
<evidence type="ECO:0000256" key="5">
    <source>
        <dbReference type="ARBA" id="ARBA00022618"/>
    </source>
</evidence>
<feature type="domain" description="Borealin N-terminal" evidence="11">
    <location>
        <begin position="44"/>
        <end position="95"/>
    </location>
</feature>
<organism evidence="12 13">
    <name type="scientific">Pycnococcus provasolii</name>
    <dbReference type="NCBI Taxonomy" id="41880"/>
    <lineage>
        <taxon>Eukaryota</taxon>
        <taxon>Viridiplantae</taxon>
        <taxon>Chlorophyta</taxon>
        <taxon>Pseudoscourfieldiophyceae</taxon>
        <taxon>Pseudoscourfieldiales</taxon>
        <taxon>Pycnococcaceae</taxon>
        <taxon>Pycnococcus</taxon>
    </lineage>
</organism>
<dbReference type="GO" id="GO:0000775">
    <property type="term" value="C:chromosome, centromeric region"/>
    <property type="evidence" value="ECO:0007669"/>
    <property type="project" value="UniProtKB-SubCell"/>
</dbReference>
<comment type="similarity">
    <text evidence="3">Belongs to the borealin family.</text>
</comment>
<evidence type="ECO:0000259" key="11">
    <source>
        <dbReference type="Pfam" id="PF10444"/>
    </source>
</evidence>
<name>A0A830HUY9_9CHLO</name>
<evidence type="ECO:0000256" key="6">
    <source>
        <dbReference type="ARBA" id="ARBA00022776"/>
    </source>
</evidence>
<proteinExistence type="inferred from homology"/>
<feature type="region of interest" description="Disordered" evidence="10">
    <location>
        <begin position="105"/>
        <end position="239"/>
    </location>
</feature>
<dbReference type="AlphaFoldDB" id="A0A830HUY9"/>
<evidence type="ECO:0000256" key="3">
    <source>
        <dbReference type="ARBA" id="ARBA00009914"/>
    </source>
</evidence>
<evidence type="ECO:0000256" key="8">
    <source>
        <dbReference type="ARBA" id="ARBA00023306"/>
    </source>
</evidence>
<evidence type="ECO:0000256" key="7">
    <source>
        <dbReference type="ARBA" id="ARBA00023242"/>
    </source>
</evidence>